<proteinExistence type="predicted"/>
<reference evidence="1 2" key="1">
    <citation type="submission" date="2018-06" db="EMBL/GenBank/DDBJ databases">
        <authorList>
            <consortium name="Pathogen Informatics"/>
            <person name="Doyle S."/>
        </authorList>
    </citation>
    <scope>NUCLEOTIDE SEQUENCE [LARGE SCALE GENOMIC DNA]</scope>
    <source>
        <strain evidence="1 2">NCTC10736</strain>
    </source>
</reference>
<dbReference type="AlphaFoldDB" id="A0A380AJG0"/>
<dbReference type="RefSeq" id="WP_115406358.1">
    <property type="nucleotide sequence ID" value="NZ_UGYV01000001.1"/>
</dbReference>
<evidence type="ECO:0000313" key="1">
    <source>
        <dbReference type="EMBL" id="SUI81775.1"/>
    </source>
</evidence>
<sequence length="336" mass="37210">MTLKKEKPKNRTVYYFRCEFAKIEGVAVKDTLETMTKSAWLKLNSTEERTFYIGEERSVVGMKLSSRKAKLSYGNRDCTLFSVGLYEEGASANTINKPSKASAELEAGTYDAPIDQEFLDGEGFVCIFGNHLIMSPAATFRASVINGFLSSLIEKGGYVKESNVMDIQQVADIDVVKTIEDEGVSNIVVNAVSYLSTLEYIKRIDPKEKISGKLQKITKMVKGVLDVLRDDDTDAEILEKEGLNAKVVISHDGRTSGNDADIGQEHAKDTAKLLASTNVGGYVITTKSGTKLTNEDTVLKHTVKVKRHGKSVDRDKMWLKLVESLEAYEREGILEQ</sequence>
<evidence type="ECO:0000313" key="2">
    <source>
        <dbReference type="Proteomes" id="UP000255061"/>
    </source>
</evidence>
<protein>
    <submittedName>
        <fullName evidence="1">Uncharacterized protein</fullName>
    </submittedName>
</protein>
<dbReference type="EMBL" id="UGYV01000001">
    <property type="protein sequence ID" value="SUI81775.1"/>
    <property type="molecule type" value="Genomic_DNA"/>
</dbReference>
<organism evidence="1 2">
    <name type="scientific">Shewanella morhuae</name>
    <dbReference type="NCBI Taxonomy" id="365591"/>
    <lineage>
        <taxon>Bacteria</taxon>
        <taxon>Pseudomonadati</taxon>
        <taxon>Pseudomonadota</taxon>
        <taxon>Gammaproteobacteria</taxon>
        <taxon>Alteromonadales</taxon>
        <taxon>Shewanellaceae</taxon>
        <taxon>Shewanella</taxon>
    </lineage>
</organism>
<name>A0A380AJG0_9GAMM</name>
<dbReference type="Proteomes" id="UP000255061">
    <property type="component" value="Unassembled WGS sequence"/>
</dbReference>
<accession>A0A380AJG0</accession>
<gene>
    <name evidence="1" type="ORF">NCTC10736_02475</name>
</gene>